<dbReference type="CDD" id="cd00090">
    <property type="entry name" value="HTH_ARSR"/>
    <property type="match status" value="1"/>
</dbReference>
<dbReference type="SUPFAM" id="SSF46785">
    <property type="entry name" value="Winged helix' DNA-binding domain"/>
    <property type="match status" value="1"/>
</dbReference>
<organism evidence="5 6">
    <name type="scientific">Neisseria dentiae</name>
    <dbReference type="NCBI Taxonomy" id="194197"/>
    <lineage>
        <taxon>Bacteria</taxon>
        <taxon>Pseudomonadati</taxon>
        <taxon>Pseudomonadota</taxon>
        <taxon>Betaproteobacteria</taxon>
        <taxon>Neisseriales</taxon>
        <taxon>Neisseriaceae</taxon>
        <taxon>Neisseria</taxon>
    </lineage>
</organism>
<accession>A0A1X3DCH9</accession>
<evidence type="ECO:0000313" key="5">
    <source>
        <dbReference type="EMBL" id="OSI17442.1"/>
    </source>
</evidence>
<dbReference type="OrthoDB" id="9807069at2"/>
<dbReference type="PANTHER" id="PTHR33204:SF29">
    <property type="entry name" value="TRANSCRIPTIONAL REGULATOR"/>
    <property type="match status" value="1"/>
</dbReference>
<dbReference type="PANTHER" id="PTHR33204">
    <property type="entry name" value="TRANSCRIPTIONAL REGULATOR, MARR FAMILY"/>
    <property type="match status" value="1"/>
</dbReference>
<comment type="caution">
    <text evidence="5">The sequence shown here is derived from an EMBL/GenBank/DDBJ whole genome shotgun (WGS) entry which is preliminary data.</text>
</comment>
<evidence type="ECO:0000256" key="2">
    <source>
        <dbReference type="ARBA" id="ARBA00023125"/>
    </source>
</evidence>
<dbReference type="GeneID" id="94580183"/>
<keyword evidence="1" id="KW-0805">Transcription regulation</keyword>
<evidence type="ECO:0000259" key="4">
    <source>
        <dbReference type="PROSITE" id="PS51118"/>
    </source>
</evidence>
<evidence type="ECO:0000256" key="3">
    <source>
        <dbReference type="ARBA" id="ARBA00023163"/>
    </source>
</evidence>
<evidence type="ECO:0000313" key="6">
    <source>
        <dbReference type="Proteomes" id="UP000193118"/>
    </source>
</evidence>
<dbReference type="PROSITE" id="PS51118">
    <property type="entry name" value="HTH_HXLR"/>
    <property type="match status" value="1"/>
</dbReference>
<dbReference type="InterPro" id="IPR036388">
    <property type="entry name" value="WH-like_DNA-bd_sf"/>
</dbReference>
<dbReference type="RefSeq" id="WP_085365699.1">
    <property type="nucleotide sequence ID" value="NZ_CAUJPZ010000060.1"/>
</dbReference>
<protein>
    <submittedName>
        <fullName evidence="5">Transcriptional regulator</fullName>
    </submittedName>
</protein>
<dbReference type="InterPro" id="IPR036390">
    <property type="entry name" value="WH_DNA-bd_sf"/>
</dbReference>
<dbReference type="AlphaFoldDB" id="A0A1X3DCH9"/>
<proteinExistence type="predicted"/>
<evidence type="ECO:0000256" key="1">
    <source>
        <dbReference type="ARBA" id="ARBA00023015"/>
    </source>
</evidence>
<reference evidence="6" key="1">
    <citation type="submission" date="2017-01" db="EMBL/GenBank/DDBJ databases">
        <authorList>
            <person name="Wolfgang W.J."/>
            <person name="Cole J."/>
            <person name="Wroblewski D."/>
            <person name="Mcginnis J."/>
            <person name="Musser K.A."/>
        </authorList>
    </citation>
    <scope>NUCLEOTIDE SEQUENCE [LARGE SCALE GENOMIC DNA]</scope>
    <source>
        <strain evidence="6">DSM 19151</strain>
    </source>
</reference>
<dbReference type="GO" id="GO:0006355">
    <property type="term" value="P:regulation of DNA-templated transcription"/>
    <property type="evidence" value="ECO:0007669"/>
    <property type="project" value="UniProtKB-ARBA"/>
</dbReference>
<feature type="domain" description="HTH hxlR-type" evidence="4">
    <location>
        <begin position="19"/>
        <end position="118"/>
    </location>
</feature>
<dbReference type="InterPro" id="IPR002577">
    <property type="entry name" value="HTH_HxlR"/>
</dbReference>
<dbReference type="GO" id="GO:0003677">
    <property type="term" value="F:DNA binding"/>
    <property type="evidence" value="ECO:0007669"/>
    <property type="project" value="UniProtKB-KW"/>
</dbReference>
<dbReference type="Gene3D" id="1.10.10.10">
    <property type="entry name" value="Winged helix-like DNA-binding domain superfamily/Winged helix DNA-binding domain"/>
    <property type="match status" value="1"/>
</dbReference>
<sequence>MRTECQTDFVQLNGKRYPCTVSLAMDLIGGKYKATILYHLQDGGKRFGELYACLNAATEAVLSKQLKELERDGLVSRTQYGTKPPVKTEYALTDFGRTAIPVLQAVTQWGNRVALEKGVWEECLHE</sequence>
<dbReference type="Pfam" id="PF01638">
    <property type="entry name" value="HxlR"/>
    <property type="match status" value="1"/>
</dbReference>
<dbReference type="InterPro" id="IPR011991">
    <property type="entry name" value="ArsR-like_HTH"/>
</dbReference>
<gene>
    <name evidence="5" type="ORF">BWD09_05465</name>
</gene>
<keyword evidence="2" id="KW-0238">DNA-binding</keyword>
<dbReference type="Proteomes" id="UP000193118">
    <property type="component" value="Unassembled WGS sequence"/>
</dbReference>
<keyword evidence="6" id="KW-1185">Reference proteome</keyword>
<keyword evidence="3" id="KW-0804">Transcription</keyword>
<name>A0A1X3DCH9_9NEIS</name>
<dbReference type="EMBL" id="MTBO01000010">
    <property type="protein sequence ID" value="OSI17442.1"/>
    <property type="molecule type" value="Genomic_DNA"/>
</dbReference>